<proteinExistence type="predicted"/>
<organism evidence="2 3">
    <name type="scientific">Portunus trituberculatus</name>
    <name type="common">Swimming crab</name>
    <name type="synonym">Neptunus trituberculatus</name>
    <dbReference type="NCBI Taxonomy" id="210409"/>
    <lineage>
        <taxon>Eukaryota</taxon>
        <taxon>Metazoa</taxon>
        <taxon>Ecdysozoa</taxon>
        <taxon>Arthropoda</taxon>
        <taxon>Crustacea</taxon>
        <taxon>Multicrustacea</taxon>
        <taxon>Malacostraca</taxon>
        <taxon>Eumalacostraca</taxon>
        <taxon>Eucarida</taxon>
        <taxon>Decapoda</taxon>
        <taxon>Pleocyemata</taxon>
        <taxon>Brachyura</taxon>
        <taxon>Eubrachyura</taxon>
        <taxon>Portunoidea</taxon>
        <taxon>Portunidae</taxon>
        <taxon>Portuninae</taxon>
        <taxon>Portunus</taxon>
    </lineage>
</organism>
<dbReference type="Proteomes" id="UP000324222">
    <property type="component" value="Unassembled WGS sequence"/>
</dbReference>
<gene>
    <name evidence="2" type="ORF">E2C01_077914</name>
</gene>
<dbReference type="AlphaFoldDB" id="A0A5B7IH71"/>
<sequence length="86" mass="9367">MASALRVSSKQEVNTRGGNTRQPGPLLHGGGRHHQQRPLQDVVTSNAQRLNGLAQSHVIRQHHPAPKTDAKPATQSPHCYINPVTQ</sequence>
<feature type="compositionally biased region" description="Polar residues" evidence="1">
    <location>
        <begin position="73"/>
        <end position="86"/>
    </location>
</feature>
<name>A0A5B7IH71_PORTR</name>
<comment type="caution">
    <text evidence="2">The sequence shown here is derived from an EMBL/GenBank/DDBJ whole genome shotgun (WGS) entry which is preliminary data.</text>
</comment>
<protein>
    <submittedName>
        <fullName evidence="2">Uncharacterized protein</fullName>
    </submittedName>
</protein>
<evidence type="ECO:0000313" key="2">
    <source>
        <dbReference type="EMBL" id="MPC83212.1"/>
    </source>
</evidence>
<feature type="compositionally biased region" description="Polar residues" evidence="1">
    <location>
        <begin position="1"/>
        <end position="20"/>
    </location>
</feature>
<feature type="region of interest" description="Disordered" evidence="1">
    <location>
        <begin position="1"/>
        <end position="86"/>
    </location>
</feature>
<keyword evidence="3" id="KW-1185">Reference proteome</keyword>
<reference evidence="2 3" key="1">
    <citation type="submission" date="2019-05" db="EMBL/GenBank/DDBJ databases">
        <title>Another draft genome of Portunus trituberculatus and its Hox gene families provides insights of decapod evolution.</title>
        <authorList>
            <person name="Jeong J.-H."/>
            <person name="Song I."/>
            <person name="Kim S."/>
            <person name="Choi T."/>
            <person name="Kim D."/>
            <person name="Ryu S."/>
            <person name="Kim W."/>
        </authorList>
    </citation>
    <scope>NUCLEOTIDE SEQUENCE [LARGE SCALE GENOMIC DNA]</scope>
    <source>
        <tissue evidence="2">Muscle</tissue>
    </source>
</reference>
<evidence type="ECO:0000256" key="1">
    <source>
        <dbReference type="SAM" id="MobiDB-lite"/>
    </source>
</evidence>
<evidence type="ECO:0000313" key="3">
    <source>
        <dbReference type="Proteomes" id="UP000324222"/>
    </source>
</evidence>
<dbReference type="EMBL" id="VSRR010061883">
    <property type="protein sequence ID" value="MPC83212.1"/>
    <property type="molecule type" value="Genomic_DNA"/>
</dbReference>
<accession>A0A5B7IH71</accession>